<reference evidence="1" key="2">
    <citation type="submission" date="2019-04" db="EMBL/GenBank/DDBJ databases">
        <authorList>
            <person name="Pasella M."/>
        </authorList>
    </citation>
    <scope>NUCLEOTIDE SEQUENCE</scope>
    <source>
        <strain evidence="1">PD2933</strain>
    </source>
</reference>
<organism evidence="1">
    <name type="scientific">Anotrichium furcellatum</name>
    <dbReference type="NCBI Taxonomy" id="41999"/>
    <lineage>
        <taxon>Eukaryota</taxon>
        <taxon>Rhodophyta</taxon>
        <taxon>Florideophyceae</taxon>
        <taxon>Rhodymeniophycidae</taxon>
        <taxon>Ceramiales</taxon>
        <taxon>Ceramiaceae</taxon>
        <taxon>Anotrichium</taxon>
    </lineage>
</organism>
<dbReference type="EMBL" id="MK814609">
    <property type="protein sequence ID" value="QCI04238.1"/>
    <property type="molecule type" value="Genomic_DNA"/>
</dbReference>
<gene>
    <name evidence="1" type="primary">orf189</name>
</gene>
<name>A0A4D6WP07_9FLOR</name>
<protein>
    <recommendedName>
        <fullName evidence="2">Uracil phosphoribosyltransferase</fullName>
    </recommendedName>
</protein>
<dbReference type="AlphaFoldDB" id="A0A4D6WP07"/>
<evidence type="ECO:0000313" key="1">
    <source>
        <dbReference type="EMBL" id="QCI04238.1"/>
    </source>
</evidence>
<reference evidence="1" key="1">
    <citation type="journal article" date="2019" name="Mol. Phylogenet. Evol.">
        <title>Morphological evolution and classification of the red algal order Ceramiales inferred using plastid phylogenomics.</title>
        <authorList>
            <person name="Diaz-Tapia P."/>
            <person name="Pasella M.M."/>
            <person name="Verbruggen H."/>
            <person name="Maggs C.A."/>
        </authorList>
    </citation>
    <scope>NUCLEOTIDE SEQUENCE</scope>
    <source>
        <strain evidence="1">PD2933</strain>
    </source>
</reference>
<accession>A0A4D6WP07</accession>
<keyword evidence="1" id="KW-0934">Plastid</keyword>
<sequence length="189" mass="22734">MQLNIYTISHPIIKLLTDNKISNGIYEKFQTNNDKYITLFLIYEISRKWIKINHIYIKQFNYIKEITILNHREKYFLCTYISKNYNILPEIKMLIPQIEIVDTENNLEIFKKNFQQKIKDFINKDIQILIFEKTLLDSCIINVLNYLTISEYIPIQHINIACIYCNHQTLNIIGNQYSQLKIYTTKIIQ</sequence>
<proteinExistence type="predicted"/>
<geneLocation type="plastid" evidence="1"/>
<evidence type="ECO:0008006" key="2">
    <source>
        <dbReference type="Google" id="ProtNLM"/>
    </source>
</evidence>